<evidence type="ECO:0000256" key="1">
    <source>
        <dbReference type="ARBA" id="ARBA00001936"/>
    </source>
</evidence>
<keyword evidence="17" id="KW-1185">Reference proteome</keyword>
<evidence type="ECO:0000259" key="15">
    <source>
        <dbReference type="PROSITE" id="PS50011"/>
    </source>
</evidence>
<dbReference type="GO" id="GO:0005737">
    <property type="term" value="C:cytoplasm"/>
    <property type="evidence" value="ECO:0007669"/>
    <property type="project" value="TreeGrafter"/>
</dbReference>
<dbReference type="EC" id="2.7.11.1" evidence="4"/>
<dbReference type="GO" id="GO:0004674">
    <property type="term" value="F:protein serine/threonine kinase activity"/>
    <property type="evidence" value="ECO:0007669"/>
    <property type="project" value="UniProtKB-KW"/>
</dbReference>
<evidence type="ECO:0000256" key="2">
    <source>
        <dbReference type="ARBA" id="ARBA00001946"/>
    </source>
</evidence>
<keyword evidence="5" id="KW-0723">Serine/threonine-protein kinase</keyword>
<keyword evidence="10" id="KW-0067">ATP-binding</keyword>
<keyword evidence="6" id="KW-0808">Transferase</keyword>
<evidence type="ECO:0000256" key="5">
    <source>
        <dbReference type="ARBA" id="ARBA00022527"/>
    </source>
</evidence>
<dbReference type="AlphaFoldDB" id="A0A8K9WUG1"/>
<accession>A0A8K9WUG1</accession>
<dbReference type="GO" id="GO:0046872">
    <property type="term" value="F:metal ion binding"/>
    <property type="evidence" value="ECO:0007669"/>
    <property type="project" value="UniProtKB-KW"/>
</dbReference>
<comment type="catalytic activity">
    <reaction evidence="13">
        <text>L-threonyl-[protein] + ATP = O-phospho-L-threonyl-[protein] + ADP + H(+)</text>
        <dbReference type="Rhea" id="RHEA:46608"/>
        <dbReference type="Rhea" id="RHEA-COMP:11060"/>
        <dbReference type="Rhea" id="RHEA-COMP:11605"/>
        <dbReference type="ChEBI" id="CHEBI:15378"/>
        <dbReference type="ChEBI" id="CHEBI:30013"/>
        <dbReference type="ChEBI" id="CHEBI:30616"/>
        <dbReference type="ChEBI" id="CHEBI:61977"/>
        <dbReference type="ChEBI" id="CHEBI:456216"/>
        <dbReference type="EC" id="2.7.11.1"/>
    </reaction>
</comment>
<keyword evidence="12" id="KW-0464">Manganese</keyword>
<dbReference type="FunFam" id="1.10.510.10:FF:000245">
    <property type="entry name" value="serine/threonine-protein kinase STK11"/>
    <property type="match status" value="1"/>
</dbReference>
<evidence type="ECO:0000256" key="3">
    <source>
        <dbReference type="ARBA" id="ARBA00009985"/>
    </source>
</evidence>
<evidence type="ECO:0000256" key="12">
    <source>
        <dbReference type="ARBA" id="ARBA00023211"/>
    </source>
</evidence>
<evidence type="ECO:0000256" key="13">
    <source>
        <dbReference type="ARBA" id="ARBA00047899"/>
    </source>
</evidence>
<comment type="similarity">
    <text evidence="3">Belongs to the protein kinase superfamily. CAMK Ser/Thr protein kinase family. LKB1 subfamily.</text>
</comment>
<feature type="domain" description="Protein kinase" evidence="15">
    <location>
        <begin position="1"/>
        <end position="199"/>
    </location>
</feature>
<evidence type="ECO:0000256" key="10">
    <source>
        <dbReference type="ARBA" id="ARBA00022840"/>
    </source>
</evidence>
<evidence type="ECO:0000256" key="11">
    <source>
        <dbReference type="ARBA" id="ARBA00022842"/>
    </source>
</evidence>
<dbReference type="PANTHER" id="PTHR24346:SF94">
    <property type="entry name" value="NON-SPECIFIC SERINE_THREONINE PROTEIN KINASE"/>
    <property type="match status" value="1"/>
</dbReference>
<evidence type="ECO:0000256" key="7">
    <source>
        <dbReference type="ARBA" id="ARBA00022723"/>
    </source>
</evidence>
<reference evidence="16" key="2">
    <citation type="submission" date="2025-08" db="UniProtKB">
        <authorList>
            <consortium name="Ensembl"/>
        </authorList>
    </citation>
    <scope>IDENTIFICATION</scope>
</reference>
<proteinExistence type="inferred from homology"/>
<evidence type="ECO:0000256" key="6">
    <source>
        <dbReference type="ARBA" id="ARBA00022679"/>
    </source>
</evidence>
<protein>
    <recommendedName>
        <fullName evidence="4">non-specific serine/threonine protein kinase</fullName>
        <ecNumber evidence="4">2.7.11.1</ecNumber>
    </recommendedName>
</protein>
<dbReference type="GO" id="GO:0035556">
    <property type="term" value="P:intracellular signal transduction"/>
    <property type="evidence" value="ECO:0007669"/>
    <property type="project" value="TreeGrafter"/>
</dbReference>
<reference evidence="16" key="3">
    <citation type="submission" date="2025-09" db="UniProtKB">
        <authorList>
            <consortium name="Ensembl"/>
        </authorList>
    </citation>
    <scope>IDENTIFICATION</scope>
</reference>
<evidence type="ECO:0000256" key="14">
    <source>
        <dbReference type="ARBA" id="ARBA00048679"/>
    </source>
</evidence>
<keyword evidence="8" id="KW-0547">Nucleotide-binding</keyword>
<dbReference type="InterPro" id="IPR000719">
    <property type="entry name" value="Prot_kinase_dom"/>
</dbReference>
<keyword evidence="7" id="KW-0479">Metal-binding</keyword>
<comment type="catalytic activity">
    <reaction evidence="14">
        <text>L-seryl-[protein] + ATP = O-phospho-L-seryl-[protein] + ADP + H(+)</text>
        <dbReference type="Rhea" id="RHEA:17989"/>
        <dbReference type="Rhea" id="RHEA-COMP:9863"/>
        <dbReference type="Rhea" id="RHEA-COMP:11604"/>
        <dbReference type="ChEBI" id="CHEBI:15378"/>
        <dbReference type="ChEBI" id="CHEBI:29999"/>
        <dbReference type="ChEBI" id="CHEBI:30616"/>
        <dbReference type="ChEBI" id="CHEBI:83421"/>
        <dbReference type="ChEBI" id="CHEBI:456216"/>
        <dbReference type="EC" id="2.7.11.1"/>
    </reaction>
</comment>
<keyword evidence="11" id="KW-0460">Magnesium</keyword>
<name>A0A8K9WUG1_ONCMY</name>
<comment type="cofactor">
    <cofactor evidence="2">
        <name>Mg(2+)</name>
        <dbReference type="ChEBI" id="CHEBI:18420"/>
    </cofactor>
</comment>
<dbReference type="GO" id="GO:0005524">
    <property type="term" value="F:ATP binding"/>
    <property type="evidence" value="ECO:0007669"/>
    <property type="project" value="UniProtKB-KW"/>
</dbReference>
<dbReference type="SMART" id="SM00220">
    <property type="entry name" value="S_TKc"/>
    <property type="match status" value="1"/>
</dbReference>
<comment type="cofactor">
    <cofactor evidence="1">
        <name>Mn(2+)</name>
        <dbReference type="ChEBI" id="CHEBI:29035"/>
    </cofactor>
</comment>
<evidence type="ECO:0000313" key="17">
    <source>
        <dbReference type="Proteomes" id="UP000694395"/>
    </source>
</evidence>
<dbReference type="GeneTree" id="ENSGT00940000158050"/>
<evidence type="ECO:0000256" key="9">
    <source>
        <dbReference type="ARBA" id="ARBA00022777"/>
    </source>
</evidence>
<organism evidence="16 17">
    <name type="scientific">Oncorhynchus mykiss</name>
    <name type="common">Rainbow trout</name>
    <name type="synonym">Salmo gairdneri</name>
    <dbReference type="NCBI Taxonomy" id="8022"/>
    <lineage>
        <taxon>Eukaryota</taxon>
        <taxon>Metazoa</taxon>
        <taxon>Chordata</taxon>
        <taxon>Craniata</taxon>
        <taxon>Vertebrata</taxon>
        <taxon>Euteleostomi</taxon>
        <taxon>Actinopterygii</taxon>
        <taxon>Neopterygii</taxon>
        <taxon>Teleostei</taxon>
        <taxon>Protacanthopterygii</taxon>
        <taxon>Salmoniformes</taxon>
        <taxon>Salmonidae</taxon>
        <taxon>Salmoninae</taxon>
        <taxon>Oncorhynchus</taxon>
    </lineage>
</organism>
<dbReference type="Ensembl" id="ENSOMYT00000138842.1">
    <property type="protein sequence ID" value="ENSOMYP00000123482.1"/>
    <property type="gene ID" value="ENSOMYG00000016307.2"/>
</dbReference>
<keyword evidence="9" id="KW-0418">Kinase</keyword>
<dbReference type="PROSITE" id="PS00108">
    <property type="entry name" value="PROTEIN_KINASE_ST"/>
    <property type="match status" value="1"/>
</dbReference>
<dbReference type="SUPFAM" id="SSF56112">
    <property type="entry name" value="Protein kinase-like (PK-like)"/>
    <property type="match status" value="1"/>
</dbReference>
<evidence type="ECO:0000313" key="16">
    <source>
        <dbReference type="Ensembl" id="ENSOMYP00000123482.1"/>
    </source>
</evidence>
<dbReference type="InterPro" id="IPR008271">
    <property type="entry name" value="Ser/Thr_kinase_AS"/>
</dbReference>
<dbReference type="PROSITE" id="PS50011">
    <property type="entry name" value="PROTEIN_KINASE_DOM"/>
    <property type="match status" value="1"/>
</dbReference>
<dbReference type="Proteomes" id="UP000694395">
    <property type="component" value="Chromosome 5"/>
</dbReference>
<dbReference type="PANTHER" id="PTHR24346">
    <property type="entry name" value="MAP/MICROTUBULE AFFINITY-REGULATING KINASE"/>
    <property type="match status" value="1"/>
</dbReference>
<sequence>MKPLPPCLFSLTLPTYMVMEYCVCGMQEMLDSVDEKRFPVFQAHGYFCQLLDGLEYLHSQGIVHKDIKPGNLLLTTDGALRISDLGVAEALHPFAEDDTCCTSQGSPAFQPPEIANGLDTFSGFKVDIWSAGVTLYNITTSLYPFEGDNIYKLFENIGKGDYSVPEECGPLLSGLLRGMLEYDPEKRFSIQNIRQHNWVRKKHPATEPLVPMPPSADRRDAWRSMTVLPYLEHLHGYADQDDEDDDELFYGDGEIIYSQGFTMTGERRRDRDRWRGWSLWPNNSIFVSSDQRTFPQKVRSLSPCAVANRSLAFLWRFWSSGFFLAEQPFRLC</sequence>
<dbReference type="Gene3D" id="1.10.510.10">
    <property type="entry name" value="Transferase(Phosphotransferase) domain 1"/>
    <property type="match status" value="1"/>
</dbReference>
<dbReference type="Pfam" id="PF00069">
    <property type="entry name" value="Pkinase"/>
    <property type="match status" value="1"/>
</dbReference>
<evidence type="ECO:0000256" key="8">
    <source>
        <dbReference type="ARBA" id="ARBA00022741"/>
    </source>
</evidence>
<dbReference type="InterPro" id="IPR011009">
    <property type="entry name" value="Kinase-like_dom_sf"/>
</dbReference>
<evidence type="ECO:0000256" key="4">
    <source>
        <dbReference type="ARBA" id="ARBA00012513"/>
    </source>
</evidence>
<reference evidence="16" key="1">
    <citation type="submission" date="2020-07" db="EMBL/GenBank/DDBJ databases">
        <title>A long reads based de novo assembly of the rainbow trout Arlee double haploid line genome.</title>
        <authorList>
            <person name="Gao G."/>
            <person name="Palti Y."/>
        </authorList>
    </citation>
    <scope>NUCLEOTIDE SEQUENCE [LARGE SCALE GENOMIC DNA]</scope>
</reference>